<feature type="region of interest" description="Disordered" evidence="3">
    <location>
        <begin position="1"/>
        <end position="34"/>
    </location>
</feature>
<proteinExistence type="predicted"/>
<keyword evidence="1" id="KW-0479">Metal-binding</keyword>
<protein>
    <submittedName>
        <fullName evidence="4">Unplaced genomic scaffold SPHSTscaffold_215, whole genome shotgun sequence</fullName>
    </submittedName>
</protein>
<dbReference type="OrthoDB" id="2196114at2759"/>
<dbReference type="GO" id="GO:0046872">
    <property type="term" value="F:metal ion binding"/>
    <property type="evidence" value="ECO:0007669"/>
    <property type="project" value="UniProtKB-KW"/>
</dbReference>
<dbReference type="CDD" id="cd00022">
    <property type="entry name" value="BIR"/>
    <property type="match status" value="1"/>
</dbReference>
<dbReference type="SMART" id="SM00238">
    <property type="entry name" value="BIR"/>
    <property type="match status" value="2"/>
</dbReference>
<dbReference type="EMBL" id="KN837290">
    <property type="protein sequence ID" value="KIJ29112.1"/>
    <property type="molecule type" value="Genomic_DNA"/>
</dbReference>
<name>A0A0C9UJN5_SPHS4</name>
<evidence type="ECO:0000256" key="2">
    <source>
        <dbReference type="ARBA" id="ARBA00022833"/>
    </source>
</evidence>
<reference evidence="4 5" key="1">
    <citation type="submission" date="2014-06" db="EMBL/GenBank/DDBJ databases">
        <title>Evolutionary Origins and Diversification of the Mycorrhizal Mutualists.</title>
        <authorList>
            <consortium name="DOE Joint Genome Institute"/>
            <consortium name="Mycorrhizal Genomics Consortium"/>
            <person name="Kohler A."/>
            <person name="Kuo A."/>
            <person name="Nagy L.G."/>
            <person name="Floudas D."/>
            <person name="Copeland A."/>
            <person name="Barry K.W."/>
            <person name="Cichocki N."/>
            <person name="Veneault-Fourrey C."/>
            <person name="LaButti K."/>
            <person name="Lindquist E.A."/>
            <person name="Lipzen A."/>
            <person name="Lundell T."/>
            <person name="Morin E."/>
            <person name="Murat C."/>
            <person name="Riley R."/>
            <person name="Ohm R."/>
            <person name="Sun H."/>
            <person name="Tunlid A."/>
            <person name="Henrissat B."/>
            <person name="Grigoriev I.V."/>
            <person name="Hibbett D.S."/>
            <person name="Martin F."/>
        </authorList>
    </citation>
    <scope>NUCLEOTIDE SEQUENCE [LARGE SCALE GENOMIC DNA]</scope>
    <source>
        <strain evidence="4 5">SS14</strain>
    </source>
</reference>
<sequence length="580" mass="63636">MHSFQARFESFGTVSQPQRGKSVKSNGTPKWPHPSSFLANPSSLADAGFYYDPASGVDAVACFMCGKQLAEWLAEDDPAEVHADKRPDCAWAMLKCINDLDKDGNLQLSGNRIPSSKAMEKARLETFVKKDRSWRWPHDSKGTGPNSKKMAKAGFIYAPANKDEDDDTCTCIYCGVELSGWEPSDDPIEEHRRRQTKHGPCSFFMDISKGSDAPKRGRSKSKAPSVRPDTHSDDEPQHPAATKPTKAAVSRQTSTKPKASKKAKNVDSLQEEIVAEYQIPLDQEEDTARKPSSSRSTRSKSASRSRSRSRPGAKSQAASIAALVTDSERDAVDDEEDNAVVQPIVPSDPVLVAEKPKKQRGKSKDPQPKRARSQRAPRSKKSSQATNASSANVPSVNVEEPPSPAASDDHYPQEKAIEAVADDVQPDEDDMAREEEALEAQAQELMRAAGVELPNLRKDPLVVQQPAVLKSPSPSSSLPGKIESKPMHGGREDIAAQPDPPLELPGDARKESSTAAADADILSGIKTKLIFTEEERTMTVEEWIRYEMDKEFERQKMDGRQQIDAFIARAADVAKQIEDL</sequence>
<feature type="compositionally biased region" description="Basic and acidic residues" evidence="3">
    <location>
        <begin position="482"/>
        <end position="494"/>
    </location>
</feature>
<dbReference type="Proteomes" id="UP000054279">
    <property type="component" value="Unassembled WGS sequence"/>
</dbReference>
<dbReference type="SUPFAM" id="SSF57924">
    <property type="entry name" value="Inhibitor of apoptosis (IAP) repeat"/>
    <property type="match status" value="2"/>
</dbReference>
<evidence type="ECO:0000313" key="5">
    <source>
        <dbReference type="Proteomes" id="UP000054279"/>
    </source>
</evidence>
<evidence type="ECO:0000256" key="1">
    <source>
        <dbReference type="ARBA" id="ARBA00022723"/>
    </source>
</evidence>
<dbReference type="InterPro" id="IPR001370">
    <property type="entry name" value="BIR_rpt"/>
</dbReference>
<dbReference type="PANTHER" id="PTHR46771">
    <property type="entry name" value="DETERIN"/>
    <property type="match status" value="1"/>
</dbReference>
<dbReference type="Pfam" id="PF00653">
    <property type="entry name" value="BIR"/>
    <property type="match status" value="2"/>
</dbReference>
<evidence type="ECO:0000313" key="4">
    <source>
        <dbReference type="EMBL" id="KIJ29112.1"/>
    </source>
</evidence>
<dbReference type="InterPro" id="IPR051190">
    <property type="entry name" value="Baculoviral_IAP"/>
</dbReference>
<feature type="compositionally biased region" description="Polar residues" evidence="3">
    <location>
        <begin position="12"/>
        <end position="28"/>
    </location>
</feature>
<organism evidence="4 5">
    <name type="scientific">Sphaerobolus stellatus (strain SS14)</name>
    <dbReference type="NCBI Taxonomy" id="990650"/>
    <lineage>
        <taxon>Eukaryota</taxon>
        <taxon>Fungi</taxon>
        <taxon>Dikarya</taxon>
        <taxon>Basidiomycota</taxon>
        <taxon>Agaricomycotina</taxon>
        <taxon>Agaricomycetes</taxon>
        <taxon>Phallomycetidae</taxon>
        <taxon>Geastrales</taxon>
        <taxon>Sphaerobolaceae</taxon>
        <taxon>Sphaerobolus</taxon>
    </lineage>
</organism>
<feature type="compositionally biased region" description="Basic residues" evidence="3">
    <location>
        <begin position="369"/>
        <end position="381"/>
    </location>
</feature>
<keyword evidence="5" id="KW-1185">Reference proteome</keyword>
<dbReference type="PROSITE" id="PS50143">
    <property type="entry name" value="BIR_REPEAT_2"/>
    <property type="match status" value="2"/>
</dbReference>
<feature type="compositionally biased region" description="Basic and acidic residues" evidence="3">
    <location>
        <begin position="228"/>
        <end position="237"/>
    </location>
</feature>
<keyword evidence="2" id="KW-0862">Zinc</keyword>
<dbReference type="HOGENOM" id="CLU_016657_0_0_1"/>
<dbReference type="PANTHER" id="PTHR46771:SF5">
    <property type="entry name" value="DETERIN"/>
    <property type="match status" value="1"/>
</dbReference>
<accession>A0A0C9UJN5</accession>
<feature type="compositionally biased region" description="Acidic residues" evidence="3">
    <location>
        <begin position="420"/>
        <end position="435"/>
    </location>
</feature>
<feature type="region of interest" description="Disordered" evidence="3">
    <location>
        <begin position="464"/>
        <end position="518"/>
    </location>
</feature>
<gene>
    <name evidence="4" type="ORF">M422DRAFT_215125</name>
</gene>
<dbReference type="Gene3D" id="1.10.1170.10">
    <property type="entry name" value="Inhibitor Of Apoptosis Protein (2mihbC-IAP-1), Chain A"/>
    <property type="match status" value="2"/>
</dbReference>
<dbReference type="AlphaFoldDB" id="A0A0C9UJN5"/>
<evidence type="ECO:0000256" key="3">
    <source>
        <dbReference type="SAM" id="MobiDB-lite"/>
    </source>
</evidence>
<feature type="compositionally biased region" description="Basic and acidic residues" evidence="3">
    <location>
        <begin position="407"/>
        <end position="417"/>
    </location>
</feature>
<feature type="compositionally biased region" description="Basic residues" evidence="3">
    <location>
        <begin position="297"/>
        <end position="311"/>
    </location>
</feature>
<feature type="region of interest" description="Disordered" evidence="3">
    <location>
        <begin position="183"/>
        <end position="435"/>
    </location>
</feature>
<feature type="compositionally biased region" description="Low complexity" evidence="3">
    <location>
        <begin position="391"/>
        <end position="400"/>
    </location>
</feature>